<reference evidence="3" key="1">
    <citation type="submission" date="2025-08" db="UniProtKB">
        <authorList>
            <consortium name="RefSeq"/>
        </authorList>
    </citation>
    <scope>IDENTIFICATION</scope>
    <source>
        <strain evidence="3">11010-0011.00</strain>
        <tissue evidence="3">Whole body</tissue>
    </source>
</reference>
<keyword evidence="1" id="KW-0732">Signal</keyword>
<evidence type="ECO:0000313" key="3">
    <source>
        <dbReference type="RefSeq" id="XP_030378288.1"/>
    </source>
</evidence>
<dbReference type="OrthoDB" id="7861146at2759"/>
<feature type="chain" id="PRO_5026714979" evidence="1">
    <location>
        <begin position="25"/>
        <end position="198"/>
    </location>
</feature>
<gene>
    <name evidence="3" type="primary">LOC115626918</name>
</gene>
<organism evidence="2 3">
    <name type="scientific">Drosophila lebanonensis</name>
    <name type="common">Fruit fly</name>
    <name type="synonym">Scaptodrosophila lebanonensis</name>
    <dbReference type="NCBI Taxonomy" id="7225"/>
    <lineage>
        <taxon>Eukaryota</taxon>
        <taxon>Metazoa</taxon>
        <taxon>Ecdysozoa</taxon>
        <taxon>Arthropoda</taxon>
        <taxon>Hexapoda</taxon>
        <taxon>Insecta</taxon>
        <taxon>Pterygota</taxon>
        <taxon>Neoptera</taxon>
        <taxon>Endopterygota</taxon>
        <taxon>Diptera</taxon>
        <taxon>Brachycera</taxon>
        <taxon>Muscomorpha</taxon>
        <taxon>Ephydroidea</taxon>
        <taxon>Drosophilidae</taxon>
        <taxon>Scaptodrosophila</taxon>
    </lineage>
</organism>
<evidence type="ECO:0000313" key="2">
    <source>
        <dbReference type="Proteomes" id="UP000504634"/>
    </source>
</evidence>
<feature type="signal peptide" evidence="1">
    <location>
        <begin position="1"/>
        <end position="24"/>
    </location>
</feature>
<accession>A0A6J2TT21</accession>
<dbReference type="Proteomes" id="UP000504634">
    <property type="component" value="Unplaced"/>
</dbReference>
<name>A0A6J2TT21_DROLE</name>
<dbReference type="GeneID" id="115626918"/>
<evidence type="ECO:0000256" key="1">
    <source>
        <dbReference type="SAM" id="SignalP"/>
    </source>
</evidence>
<protein>
    <submittedName>
        <fullName evidence="3">Uncharacterized protein LOC115626918</fullName>
    </submittedName>
</protein>
<dbReference type="AlphaFoldDB" id="A0A6J2TT21"/>
<keyword evidence="2" id="KW-1185">Reference proteome</keyword>
<dbReference type="RefSeq" id="XP_030378288.1">
    <property type="nucleotide sequence ID" value="XM_030522428.1"/>
</dbReference>
<sequence>MWMCEAPHLLLGLLLLTLVLRVRPQFNLLPKRCEYLQAETQLLDLKCRGTFPMVAYTKFRDTFIMPGEPISIFMPKSPDLVMAVMKQSPLQSCSKIHFVQVNQYECIDSDGTNTTLKLTNTSMYCFPFHIQIIDDLTNACLVQNGDDDETDLLTQVLATKRGVMQYTFEMNRSTKMQSLVLLRGMFTLFALLCIRSWL</sequence>
<proteinExistence type="predicted"/>